<proteinExistence type="predicted"/>
<keyword evidence="2" id="KW-1185">Reference proteome</keyword>
<comment type="caution">
    <text evidence="1">The sequence shown here is derived from an EMBL/GenBank/DDBJ whole genome shotgun (WGS) entry which is preliminary data.</text>
</comment>
<dbReference type="SFLD" id="SFLDS00003">
    <property type="entry name" value="Haloacid_Dehalogenase"/>
    <property type="match status" value="1"/>
</dbReference>
<dbReference type="EMBL" id="BRXY01000121">
    <property type="protein sequence ID" value="GMH67986.1"/>
    <property type="molecule type" value="Genomic_DNA"/>
</dbReference>
<accession>A0A9W7A8L7</accession>
<dbReference type="Pfam" id="PF00702">
    <property type="entry name" value="Hydrolase"/>
    <property type="match status" value="1"/>
</dbReference>
<dbReference type="Proteomes" id="UP001165085">
    <property type="component" value="Unassembled WGS sequence"/>
</dbReference>
<dbReference type="InterPro" id="IPR036412">
    <property type="entry name" value="HAD-like_sf"/>
</dbReference>
<evidence type="ECO:0008006" key="3">
    <source>
        <dbReference type="Google" id="ProtNLM"/>
    </source>
</evidence>
<dbReference type="SFLD" id="SFLDG01129">
    <property type="entry name" value="C1.5:_HAD__Beta-PGM__Phosphata"/>
    <property type="match status" value="1"/>
</dbReference>
<reference evidence="2" key="1">
    <citation type="journal article" date="2023" name="Commun. Biol.">
        <title>Genome analysis of Parmales, the sister group of diatoms, reveals the evolutionary specialization of diatoms from phago-mixotrophs to photoautotrophs.</title>
        <authorList>
            <person name="Ban H."/>
            <person name="Sato S."/>
            <person name="Yoshikawa S."/>
            <person name="Yamada K."/>
            <person name="Nakamura Y."/>
            <person name="Ichinomiya M."/>
            <person name="Sato N."/>
            <person name="Blanc-Mathieu R."/>
            <person name="Endo H."/>
            <person name="Kuwata A."/>
            <person name="Ogata H."/>
        </authorList>
    </citation>
    <scope>NUCLEOTIDE SEQUENCE [LARGE SCALE GENOMIC DNA]</scope>
    <source>
        <strain evidence="2">NIES 3701</strain>
    </source>
</reference>
<dbReference type="SUPFAM" id="SSF56784">
    <property type="entry name" value="HAD-like"/>
    <property type="match status" value="1"/>
</dbReference>
<dbReference type="Gene3D" id="3.40.50.1000">
    <property type="entry name" value="HAD superfamily/HAD-like"/>
    <property type="match status" value="1"/>
</dbReference>
<dbReference type="PANTHER" id="PTHR43885:SF1">
    <property type="entry name" value="SUPERFAMILY HYDROLASE, PUTATIVE (AFU_ORTHOLOGUE AFUA_4G13290)-RELATED"/>
    <property type="match status" value="1"/>
</dbReference>
<dbReference type="InterPro" id="IPR023214">
    <property type="entry name" value="HAD_sf"/>
</dbReference>
<dbReference type="OrthoDB" id="426235at2759"/>
<dbReference type="InterPro" id="IPR006439">
    <property type="entry name" value="HAD-SF_hydro_IA"/>
</dbReference>
<evidence type="ECO:0000313" key="1">
    <source>
        <dbReference type="EMBL" id="GMH67986.1"/>
    </source>
</evidence>
<protein>
    <recommendedName>
        <fullName evidence="3">Phosphoglycolate phosphatase</fullName>
    </recommendedName>
</protein>
<dbReference type="PANTHER" id="PTHR43885">
    <property type="entry name" value="HALOACID DEHALOGENASE-LIKE HYDROLASE"/>
    <property type="match status" value="1"/>
</dbReference>
<dbReference type="NCBIfam" id="TIGR01549">
    <property type="entry name" value="HAD-SF-IA-v1"/>
    <property type="match status" value="1"/>
</dbReference>
<gene>
    <name evidence="1" type="ORF">TrST_g4194</name>
</gene>
<sequence>MLRTLARRMATRGVVFDMDGTLTKAGSLDFKKMYDLAGVELSKDILAEVAAMPAAQRKEAMQAIVDVEREGALRMELNPGAVELATWLDVQGLPMAIVTRNSAATLTYFLEEMWDAPVNPALSRDGELDLGPTSTPLITKDAPAKPDPAAMLLIAKRWGVSPEEILMVGDSAANDVAFGNGAGSATALLDEGAAGRSSEERAAGKKTHEPTFTVKTLLELVPIIEAENNINKEKIK</sequence>
<organism evidence="1 2">
    <name type="scientific">Triparma strigata</name>
    <dbReference type="NCBI Taxonomy" id="1606541"/>
    <lineage>
        <taxon>Eukaryota</taxon>
        <taxon>Sar</taxon>
        <taxon>Stramenopiles</taxon>
        <taxon>Ochrophyta</taxon>
        <taxon>Bolidophyceae</taxon>
        <taxon>Parmales</taxon>
        <taxon>Triparmaceae</taxon>
        <taxon>Triparma</taxon>
    </lineage>
</organism>
<name>A0A9W7A8L7_9STRA</name>
<dbReference type="AlphaFoldDB" id="A0A9W7A8L7"/>
<evidence type="ECO:0000313" key="2">
    <source>
        <dbReference type="Proteomes" id="UP001165085"/>
    </source>
</evidence>
<dbReference type="Gene3D" id="1.10.260.80">
    <property type="match status" value="1"/>
</dbReference>